<gene>
    <name evidence="2" type="primary">speE_2</name>
    <name evidence="2" type="ORF">IHBHHGIJ_01936</name>
    <name evidence="3" type="ORF">KFEGEMFD_01538</name>
</gene>
<evidence type="ECO:0000313" key="4">
    <source>
        <dbReference type="Proteomes" id="UP000435877"/>
    </source>
</evidence>
<dbReference type="Pfam" id="PF01564">
    <property type="entry name" value="Spermine_synth"/>
    <property type="match status" value="1"/>
</dbReference>
<dbReference type="Proteomes" id="UP000439591">
    <property type="component" value="Unassembled WGS sequence"/>
</dbReference>
<reference evidence="4 5" key="1">
    <citation type="submission" date="2019-11" db="EMBL/GenBank/DDBJ databases">
        <authorList>
            <person name="Holert J."/>
        </authorList>
    </citation>
    <scope>NUCLEOTIDE SEQUENCE [LARGE SCALE GENOMIC DNA]</scope>
    <source>
        <strain evidence="3">BC3_2A</strain>
        <strain evidence="2">SB11_1A</strain>
    </source>
</reference>
<keyword evidence="1" id="KW-0620">Polyamine biosynthesis</keyword>
<dbReference type="InterPro" id="IPR029063">
    <property type="entry name" value="SAM-dependent_MTases_sf"/>
</dbReference>
<dbReference type="EMBL" id="CACSIM010000002">
    <property type="protein sequence ID" value="CAA0097411.1"/>
    <property type="molecule type" value="Genomic_DNA"/>
</dbReference>
<dbReference type="Gene3D" id="3.40.50.150">
    <property type="entry name" value="Vaccinia Virus protein VP39"/>
    <property type="match status" value="1"/>
</dbReference>
<dbReference type="Proteomes" id="UP000435877">
    <property type="component" value="Unassembled WGS sequence"/>
</dbReference>
<evidence type="ECO:0000256" key="1">
    <source>
        <dbReference type="ARBA" id="ARBA00023115"/>
    </source>
</evidence>
<evidence type="ECO:0000313" key="2">
    <source>
        <dbReference type="EMBL" id="CAA0090104.1"/>
    </source>
</evidence>
<dbReference type="EMBL" id="CACSIK010000001">
    <property type="protein sequence ID" value="CAA0090104.1"/>
    <property type="molecule type" value="Genomic_DNA"/>
</dbReference>
<dbReference type="PANTHER" id="PTHR43317">
    <property type="entry name" value="THERMOSPERMINE SYNTHASE ACAULIS5"/>
    <property type="match status" value="1"/>
</dbReference>
<sequence>MTPWKKLGTAKIPNSGGELQLSQRGEEFSIRLSGVRGELMNSRVYNSEQVLAELGCKAIQNKADAHVLVGGLGMGYTLSASLANIASSAQVTVAELIPEVVEWNKGPLGNCANNPLRDARTTVHYGDVAELLNTAQERYDAILLDVDNGPEGLTQADNNWLYSQQGLEAISQTLRPEGVLAIWSAGPDSMFAIRLKKAQFNVTIHTVRARPGKGSRHTIFLAQKRWQSPQQRI</sequence>
<keyword evidence="2" id="KW-0808">Transferase</keyword>
<dbReference type="OrthoDB" id="9793351at2"/>
<evidence type="ECO:0000313" key="5">
    <source>
        <dbReference type="Proteomes" id="UP000439591"/>
    </source>
</evidence>
<dbReference type="AlphaFoldDB" id="A0A5S9NI00"/>
<dbReference type="RefSeq" id="WP_159268538.1">
    <property type="nucleotide sequence ID" value="NZ_CACSIK010000001.1"/>
</dbReference>
<protein>
    <submittedName>
        <fullName evidence="2">Polyamine aminopropyltransferase</fullName>
        <ecNumber evidence="2">2.5.1.16</ecNumber>
    </submittedName>
</protein>
<dbReference type="SUPFAM" id="SSF53335">
    <property type="entry name" value="S-adenosyl-L-methionine-dependent methyltransferases"/>
    <property type="match status" value="1"/>
</dbReference>
<name>A0A5S9NI00_9GAMM</name>
<dbReference type="GO" id="GO:0006596">
    <property type="term" value="P:polyamine biosynthetic process"/>
    <property type="evidence" value="ECO:0007669"/>
    <property type="project" value="UniProtKB-KW"/>
</dbReference>
<dbReference type="CDD" id="cd02440">
    <property type="entry name" value="AdoMet_MTases"/>
    <property type="match status" value="1"/>
</dbReference>
<dbReference type="EC" id="2.5.1.16" evidence="2"/>
<proteinExistence type="predicted"/>
<accession>A0A5S9NI00</accession>
<dbReference type="PANTHER" id="PTHR43317:SF3">
    <property type="entry name" value="BLR2883 PROTEIN"/>
    <property type="match status" value="1"/>
</dbReference>
<dbReference type="GO" id="GO:0004766">
    <property type="term" value="F:spermidine synthase activity"/>
    <property type="evidence" value="ECO:0007669"/>
    <property type="project" value="UniProtKB-EC"/>
</dbReference>
<evidence type="ECO:0000313" key="3">
    <source>
        <dbReference type="EMBL" id="CAA0097411.1"/>
    </source>
</evidence>
<organism evidence="2 4">
    <name type="scientific">Zhongshania aliphaticivorans</name>
    <dbReference type="NCBI Taxonomy" id="1470434"/>
    <lineage>
        <taxon>Bacteria</taxon>
        <taxon>Pseudomonadati</taxon>
        <taxon>Pseudomonadota</taxon>
        <taxon>Gammaproteobacteria</taxon>
        <taxon>Cellvibrionales</taxon>
        <taxon>Spongiibacteraceae</taxon>
        <taxon>Zhongshania</taxon>
    </lineage>
</organism>
<keyword evidence="4" id="KW-1185">Reference proteome</keyword>